<protein>
    <submittedName>
        <fullName evidence="2">Uncharacterized protein</fullName>
    </submittedName>
</protein>
<proteinExistence type="predicted"/>
<dbReference type="AlphaFoldDB" id="A0AAD8ZL23"/>
<name>A0AAD8ZL23_9TELE</name>
<gene>
    <name evidence="2" type="ORF">P4O66_000190</name>
</gene>
<evidence type="ECO:0000313" key="3">
    <source>
        <dbReference type="Proteomes" id="UP001239994"/>
    </source>
</evidence>
<sequence>MEAVTMASADKEAELRRLISNVSHQMSALTFYPYEQPVVDYCHAHQPLRLNMSYEGPPQVLGDLPLRERSTVQTVALPAVPPSNSGTIGPPPSLGVPAQGPGIPYPSTERSRNYPSTERPTGTLTFGR</sequence>
<dbReference type="Proteomes" id="UP001239994">
    <property type="component" value="Unassembled WGS sequence"/>
</dbReference>
<accession>A0AAD8ZL23</accession>
<feature type="region of interest" description="Disordered" evidence="1">
    <location>
        <begin position="78"/>
        <end position="128"/>
    </location>
</feature>
<comment type="caution">
    <text evidence="2">The sequence shown here is derived from an EMBL/GenBank/DDBJ whole genome shotgun (WGS) entry which is preliminary data.</text>
</comment>
<organism evidence="2 3">
    <name type="scientific">Electrophorus voltai</name>
    <dbReference type="NCBI Taxonomy" id="2609070"/>
    <lineage>
        <taxon>Eukaryota</taxon>
        <taxon>Metazoa</taxon>
        <taxon>Chordata</taxon>
        <taxon>Craniata</taxon>
        <taxon>Vertebrata</taxon>
        <taxon>Euteleostomi</taxon>
        <taxon>Actinopterygii</taxon>
        <taxon>Neopterygii</taxon>
        <taxon>Teleostei</taxon>
        <taxon>Ostariophysi</taxon>
        <taxon>Gymnotiformes</taxon>
        <taxon>Gymnotoidei</taxon>
        <taxon>Gymnotidae</taxon>
        <taxon>Electrophorus</taxon>
    </lineage>
</organism>
<evidence type="ECO:0000313" key="2">
    <source>
        <dbReference type="EMBL" id="KAK1800156.1"/>
    </source>
</evidence>
<dbReference type="EMBL" id="JAROKS010000010">
    <property type="protein sequence ID" value="KAK1800156.1"/>
    <property type="molecule type" value="Genomic_DNA"/>
</dbReference>
<keyword evidence="3" id="KW-1185">Reference proteome</keyword>
<reference evidence="2" key="1">
    <citation type="submission" date="2023-03" db="EMBL/GenBank/DDBJ databases">
        <title>Electrophorus voltai genome.</title>
        <authorList>
            <person name="Bian C."/>
        </authorList>
    </citation>
    <scope>NUCLEOTIDE SEQUENCE</scope>
    <source>
        <strain evidence="2">CB-2022</strain>
        <tissue evidence="2">Muscle</tissue>
    </source>
</reference>
<evidence type="ECO:0000256" key="1">
    <source>
        <dbReference type="SAM" id="MobiDB-lite"/>
    </source>
</evidence>
<feature type="compositionally biased region" description="Polar residues" evidence="1">
    <location>
        <begin position="113"/>
        <end position="128"/>
    </location>
</feature>